<keyword evidence="3" id="KW-0106">Calcium</keyword>
<evidence type="ECO:0000313" key="6">
    <source>
        <dbReference type="Proteomes" id="UP001152795"/>
    </source>
</evidence>
<dbReference type="PANTHER" id="PTHR16146:SF46">
    <property type="entry name" value="INTELECTIN-1A-RELATED"/>
    <property type="match status" value="1"/>
</dbReference>
<dbReference type="AlphaFoldDB" id="A0A7D9ITQ1"/>
<keyword evidence="1" id="KW-0479">Metal-binding</keyword>
<evidence type="ECO:0000256" key="2">
    <source>
        <dbReference type="ARBA" id="ARBA00022734"/>
    </source>
</evidence>
<dbReference type="NCBIfam" id="NF040941">
    <property type="entry name" value="GGGWT_bact"/>
    <property type="match status" value="1"/>
</dbReference>
<dbReference type="Proteomes" id="UP001152795">
    <property type="component" value="Unassembled WGS sequence"/>
</dbReference>
<name>A0A7D9ITQ1_PARCT</name>
<dbReference type="GO" id="GO:0046872">
    <property type="term" value="F:metal ion binding"/>
    <property type="evidence" value="ECO:0007669"/>
    <property type="project" value="UniProtKB-KW"/>
</dbReference>
<dbReference type="SUPFAM" id="SSF56496">
    <property type="entry name" value="Fibrinogen C-terminal domain-like"/>
    <property type="match status" value="1"/>
</dbReference>
<dbReference type="GO" id="GO:0070492">
    <property type="term" value="F:oligosaccharide binding"/>
    <property type="evidence" value="ECO:0007669"/>
    <property type="project" value="TreeGrafter"/>
</dbReference>
<evidence type="ECO:0000256" key="1">
    <source>
        <dbReference type="ARBA" id="ARBA00022723"/>
    </source>
</evidence>
<comment type="caution">
    <text evidence="5">The sequence shown here is derived from an EMBL/GenBank/DDBJ whole genome shotgun (WGS) entry which is preliminary data.</text>
</comment>
<reference evidence="5" key="1">
    <citation type="submission" date="2020-04" db="EMBL/GenBank/DDBJ databases">
        <authorList>
            <person name="Alioto T."/>
            <person name="Alioto T."/>
            <person name="Gomez Garrido J."/>
        </authorList>
    </citation>
    <scope>NUCLEOTIDE SEQUENCE</scope>
    <source>
        <strain evidence="5">A484AB</strain>
    </source>
</reference>
<evidence type="ECO:0000313" key="5">
    <source>
        <dbReference type="EMBL" id="CAB4013000.1"/>
    </source>
</evidence>
<feature type="non-terminal residue" evidence="5">
    <location>
        <position position="1"/>
    </location>
</feature>
<dbReference type="Pfam" id="PF00147">
    <property type="entry name" value="Fibrinogen_C"/>
    <property type="match status" value="1"/>
</dbReference>
<dbReference type="InterPro" id="IPR036056">
    <property type="entry name" value="Fibrinogen-like_C"/>
</dbReference>
<keyword evidence="2" id="KW-0430">Lectin</keyword>
<accession>A0A7D9ITQ1</accession>
<evidence type="ECO:0000256" key="4">
    <source>
        <dbReference type="ARBA" id="ARBA00023157"/>
    </source>
</evidence>
<dbReference type="PROSITE" id="PS51406">
    <property type="entry name" value="FIBRINOGEN_C_2"/>
    <property type="match status" value="1"/>
</dbReference>
<dbReference type="PANTHER" id="PTHR16146">
    <property type="entry name" value="INTELECTIN"/>
    <property type="match status" value="1"/>
</dbReference>
<dbReference type="OrthoDB" id="5971203at2759"/>
<evidence type="ECO:0000256" key="3">
    <source>
        <dbReference type="ARBA" id="ARBA00022837"/>
    </source>
</evidence>
<dbReference type="InterPro" id="IPR014716">
    <property type="entry name" value="Fibrinogen_a/b/g_C_1"/>
</dbReference>
<sequence length="285" mass="31986">GFSSIFRQQPVMNCYRTLSLPVLCFALAIITGVKQRIPTLDGYDPGSCNYTIHGKEVLVKDRDDNEIILICVKDKNGYKWKSTDGTKNTVGEFFNPGDDCADVLNKRQDSEDGFYWITLKGPNLYKVYCDMTTDGGGFILVGRINGSKTWSVPSNSNPVEPYGEPHWLSSLGDAPIMDFRVQMATSEDFKDTKAHWSFRLQSQRPLKNLMTTADGCDQRSAGIGNIAYVKDLQTEKIVSTKLRCSKFGFAHHIVLKFGWGKQEINRLENLINKINTSLSKSKCLS</sequence>
<dbReference type="InterPro" id="IPR002181">
    <property type="entry name" value="Fibrinogen_a/b/g_C_dom"/>
</dbReference>
<keyword evidence="4" id="KW-1015">Disulfide bond</keyword>
<protein>
    <submittedName>
        <fullName evidence="5">Uncharacterized protein</fullName>
    </submittedName>
</protein>
<proteinExistence type="predicted"/>
<gene>
    <name evidence="5" type="ORF">PACLA_8A079580</name>
</gene>
<dbReference type="GO" id="GO:0005615">
    <property type="term" value="C:extracellular space"/>
    <property type="evidence" value="ECO:0007669"/>
    <property type="project" value="TreeGrafter"/>
</dbReference>
<dbReference type="Gene3D" id="3.90.215.10">
    <property type="entry name" value="Gamma Fibrinogen, chain A, domain 1"/>
    <property type="match status" value="1"/>
</dbReference>
<dbReference type="EMBL" id="CACRXK020007712">
    <property type="protein sequence ID" value="CAB4013000.1"/>
    <property type="molecule type" value="Genomic_DNA"/>
</dbReference>
<organism evidence="5 6">
    <name type="scientific">Paramuricea clavata</name>
    <name type="common">Red gorgonian</name>
    <name type="synonym">Violescent sea-whip</name>
    <dbReference type="NCBI Taxonomy" id="317549"/>
    <lineage>
        <taxon>Eukaryota</taxon>
        <taxon>Metazoa</taxon>
        <taxon>Cnidaria</taxon>
        <taxon>Anthozoa</taxon>
        <taxon>Octocorallia</taxon>
        <taxon>Malacalcyonacea</taxon>
        <taxon>Plexauridae</taxon>
        <taxon>Paramuricea</taxon>
    </lineage>
</organism>
<keyword evidence="6" id="KW-1185">Reference proteome</keyword>